<reference evidence="2" key="1">
    <citation type="submission" date="2016-10" db="EMBL/GenBank/DDBJ databases">
        <authorList>
            <person name="Benchimol M."/>
            <person name="Almeida L.G."/>
            <person name="Vasconcelos A.T."/>
            <person name="Perreira-Neves A."/>
            <person name="Rosa I.A."/>
            <person name="Tasca T."/>
            <person name="Bogo M.R."/>
            <person name="de Souza W."/>
        </authorList>
    </citation>
    <scope>NUCLEOTIDE SEQUENCE [LARGE SCALE GENOMIC DNA]</scope>
    <source>
        <strain evidence="2">K</strain>
    </source>
</reference>
<evidence type="ECO:0000313" key="2">
    <source>
        <dbReference type="EMBL" id="OHT00474.1"/>
    </source>
</evidence>
<dbReference type="EMBL" id="MLAK01000953">
    <property type="protein sequence ID" value="OHT00474.1"/>
    <property type="molecule type" value="Genomic_DNA"/>
</dbReference>
<protein>
    <recommendedName>
        <fullName evidence="1">Fungal lipase-type domain-containing protein</fullName>
    </recommendedName>
</protein>
<accession>A0A1J4JP16</accession>
<dbReference type="GO" id="GO:0006629">
    <property type="term" value="P:lipid metabolic process"/>
    <property type="evidence" value="ECO:0007669"/>
    <property type="project" value="InterPro"/>
</dbReference>
<sequence>MYLPSSVMLQLTIALIHCGYKNNFTNYTGILLHSCMDVSIYHPAYFVYFYNDELFIITRGSKVNDDYATAAIFSEITDEDNRTYHTGYYKAALYVWTNVKQYIDCMGPSRKVNFIGHSYGGAVSQILHIFAVNQYAGLRDKSVFSSYCFAAPPTMGVGNESQIIESTFNIVNDDDIVPTLSVPNCLEKFRIIAPVLNLISTETLTVAVRDLLKVINITSLMDQDLFNMIYNAAPTVINAVKECESGVPKLVRYTSGNVFQLKKDHPKKLSQALIDPTETLYELSIALNCIAHHKSERYQEICDEIIPENFI</sequence>
<dbReference type="InterPro" id="IPR029058">
    <property type="entry name" value="AB_hydrolase_fold"/>
</dbReference>
<dbReference type="VEuPathDB" id="TrichDB:TRFO_32838"/>
<gene>
    <name evidence="2" type="ORF">TRFO_32838</name>
</gene>
<dbReference type="Gene3D" id="3.40.50.1820">
    <property type="entry name" value="alpha/beta hydrolase"/>
    <property type="match status" value="1"/>
</dbReference>
<organism evidence="2 3">
    <name type="scientific">Tritrichomonas foetus</name>
    <dbReference type="NCBI Taxonomy" id="1144522"/>
    <lineage>
        <taxon>Eukaryota</taxon>
        <taxon>Metamonada</taxon>
        <taxon>Parabasalia</taxon>
        <taxon>Tritrichomonadida</taxon>
        <taxon>Tritrichomonadidae</taxon>
        <taxon>Tritrichomonas</taxon>
    </lineage>
</organism>
<comment type="caution">
    <text evidence="2">The sequence shown here is derived from an EMBL/GenBank/DDBJ whole genome shotgun (WGS) entry which is preliminary data.</text>
</comment>
<dbReference type="AlphaFoldDB" id="A0A1J4JP16"/>
<feature type="domain" description="Fungal lipase-type" evidence="1">
    <location>
        <begin position="56"/>
        <end position="182"/>
    </location>
</feature>
<evidence type="ECO:0000313" key="3">
    <source>
        <dbReference type="Proteomes" id="UP000179807"/>
    </source>
</evidence>
<dbReference type="GeneID" id="94843420"/>
<keyword evidence="3" id="KW-1185">Reference proteome</keyword>
<name>A0A1J4JP16_9EUKA</name>
<dbReference type="SUPFAM" id="SSF53474">
    <property type="entry name" value="alpha/beta-Hydrolases"/>
    <property type="match status" value="1"/>
</dbReference>
<proteinExistence type="predicted"/>
<dbReference type="Proteomes" id="UP000179807">
    <property type="component" value="Unassembled WGS sequence"/>
</dbReference>
<dbReference type="RefSeq" id="XP_068353610.1">
    <property type="nucleotide sequence ID" value="XM_068508716.1"/>
</dbReference>
<dbReference type="InterPro" id="IPR002921">
    <property type="entry name" value="Fungal_lipase-type"/>
</dbReference>
<evidence type="ECO:0000259" key="1">
    <source>
        <dbReference type="Pfam" id="PF01764"/>
    </source>
</evidence>
<dbReference type="OrthoDB" id="438440at2759"/>
<dbReference type="Pfam" id="PF01764">
    <property type="entry name" value="Lipase_3"/>
    <property type="match status" value="1"/>
</dbReference>